<dbReference type="SUPFAM" id="SSF55811">
    <property type="entry name" value="Nudix"/>
    <property type="match status" value="1"/>
</dbReference>
<name>A0A4P7SH79_9CELL</name>
<dbReference type="Pfam" id="PF00293">
    <property type="entry name" value="NUDIX"/>
    <property type="match status" value="1"/>
</dbReference>
<comment type="cofactor">
    <cofactor evidence="2">
        <name>Zn(2+)</name>
        <dbReference type="ChEBI" id="CHEBI:29105"/>
    </cofactor>
</comment>
<dbReference type="Pfam" id="PF09297">
    <property type="entry name" value="Zn_ribbon_NUD"/>
    <property type="match status" value="1"/>
</dbReference>
<keyword evidence="8" id="KW-0520">NAD</keyword>
<keyword evidence="7" id="KW-0460">Magnesium</keyword>
<sequence>MNPELLVDLPLARSRTDRAALLRAEPEAVPAALADPRTRVLVVRDGGIRTDGPAGVRWYTVADVRAEAEAVLGVDAVPLDAWLLLGAEDDGARVLALRLPDHAPVPAGTGPADAAVHAPAGATRAGGAAGTGDGWASLRVVGAALDARDAGLATTAVALDAWHDRHPRCPRCGAPTRVAQAGWSRVCDVDGSEHYPRTDPAVIMAVVDDADRLLLGHAATWPEGRYSTLAGFVEAGESAEQAVRREVREETDVVVDRVEYRGSQPWPFPGSLMLGYRAHAVRTNVTVDGQEVTAARWYTRAELTAAVRAGTLLLPGRASIARALVEEWFGGRIEA</sequence>
<dbReference type="InterPro" id="IPR015376">
    <property type="entry name" value="Znr_NADH_PPase"/>
</dbReference>
<dbReference type="Proteomes" id="UP000296469">
    <property type="component" value="Chromosome"/>
</dbReference>
<gene>
    <name evidence="11" type="primary">nudC</name>
    <name evidence="11" type="ORF">E5225_05185</name>
</gene>
<dbReference type="PROSITE" id="PS51462">
    <property type="entry name" value="NUDIX"/>
    <property type="match status" value="1"/>
</dbReference>
<dbReference type="EMBL" id="CP039291">
    <property type="protein sequence ID" value="QCB93041.1"/>
    <property type="molecule type" value="Genomic_DNA"/>
</dbReference>
<keyword evidence="6 11" id="KW-0378">Hydrolase</keyword>
<evidence type="ECO:0000313" key="12">
    <source>
        <dbReference type="Proteomes" id="UP000296469"/>
    </source>
</evidence>
<evidence type="ECO:0000256" key="8">
    <source>
        <dbReference type="ARBA" id="ARBA00023027"/>
    </source>
</evidence>
<evidence type="ECO:0000313" key="11">
    <source>
        <dbReference type="EMBL" id="QCB93041.1"/>
    </source>
</evidence>
<evidence type="ECO:0000256" key="6">
    <source>
        <dbReference type="ARBA" id="ARBA00022801"/>
    </source>
</evidence>
<dbReference type="PANTHER" id="PTHR42904:SF6">
    <property type="entry name" value="NAD-CAPPED RNA HYDROLASE NUDT12"/>
    <property type="match status" value="1"/>
</dbReference>
<evidence type="ECO:0000256" key="9">
    <source>
        <dbReference type="ARBA" id="ARBA00023679"/>
    </source>
</evidence>
<dbReference type="GO" id="GO:0019677">
    <property type="term" value="P:NAD+ catabolic process"/>
    <property type="evidence" value="ECO:0007669"/>
    <property type="project" value="TreeGrafter"/>
</dbReference>
<comment type="catalytic activity">
    <reaction evidence="9">
        <text>a 5'-end NAD(+)-phospho-ribonucleoside in mRNA + H2O = a 5'-end phospho-adenosine-phospho-ribonucleoside in mRNA + beta-nicotinamide D-ribonucleotide + 2 H(+)</text>
        <dbReference type="Rhea" id="RHEA:60876"/>
        <dbReference type="Rhea" id="RHEA-COMP:15698"/>
        <dbReference type="Rhea" id="RHEA-COMP:15719"/>
        <dbReference type="ChEBI" id="CHEBI:14649"/>
        <dbReference type="ChEBI" id="CHEBI:15377"/>
        <dbReference type="ChEBI" id="CHEBI:15378"/>
        <dbReference type="ChEBI" id="CHEBI:144029"/>
        <dbReference type="ChEBI" id="CHEBI:144051"/>
    </reaction>
    <physiologicalReaction direction="left-to-right" evidence="9">
        <dbReference type="Rhea" id="RHEA:60877"/>
    </physiologicalReaction>
</comment>
<evidence type="ECO:0000256" key="1">
    <source>
        <dbReference type="ARBA" id="ARBA00001946"/>
    </source>
</evidence>
<dbReference type="InterPro" id="IPR015797">
    <property type="entry name" value="NUDIX_hydrolase-like_dom_sf"/>
</dbReference>
<dbReference type="CDD" id="cd03429">
    <property type="entry name" value="NUDIX_NADH_pyrophosphatase_Nudt13"/>
    <property type="match status" value="1"/>
</dbReference>
<reference evidence="11 12" key="1">
    <citation type="submission" date="2019-04" db="EMBL/GenBank/DDBJ databases">
        <title>Isolation and identification of Cellulomonas shaoxiangyii sp. Nov. isolated from feces of the Tibetan antelopes (Pantholops hodgsonii) in the Qinghai-Tibet plateau of China.</title>
        <authorList>
            <person name="Tian Z."/>
        </authorList>
    </citation>
    <scope>NUCLEOTIDE SEQUENCE [LARGE SCALE GENOMIC DNA]</scope>
    <source>
        <strain evidence="11 12">Z28</strain>
    </source>
</reference>
<dbReference type="Gene3D" id="3.90.79.20">
    <property type="match status" value="1"/>
</dbReference>
<protein>
    <recommendedName>
        <fullName evidence="4">NAD(+) diphosphatase</fullName>
        <ecNumber evidence="4">3.6.1.22</ecNumber>
    </recommendedName>
</protein>
<proteinExistence type="inferred from homology"/>
<dbReference type="InterPro" id="IPR050241">
    <property type="entry name" value="NAD-cap_RNA_hydrolase_NudC"/>
</dbReference>
<dbReference type="AlphaFoldDB" id="A0A4P7SH79"/>
<evidence type="ECO:0000256" key="2">
    <source>
        <dbReference type="ARBA" id="ARBA00001947"/>
    </source>
</evidence>
<evidence type="ECO:0000256" key="4">
    <source>
        <dbReference type="ARBA" id="ARBA00012381"/>
    </source>
</evidence>
<dbReference type="RefSeq" id="WP_135973669.1">
    <property type="nucleotide sequence ID" value="NZ_CP039291.1"/>
</dbReference>
<comment type="similarity">
    <text evidence="3">Belongs to the Nudix hydrolase family. NudC subfamily.</text>
</comment>
<dbReference type="Gene3D" id="3.90.79.10">
    <property type="entry name" value="Nucleoside Triphosphate Pyrophosphohydrolase"/>
    <property type="match status" value="1"/>
</dbReference>
<dbReference type="OrthoDB" id="9791656at2"/>
<accession>A0A4P7SH79</accession>
<evidence type="ECO:0000256" key="3">
    <source>
        <dbReference type="ARBA" id="ARBA00009595"/>
    </source>
</evidence>
<feature type="domain" description="Nudix hydrolase" evidence="10">
    <location>
        <begin position="196"/>
        <end position="326"/>
    </location>
</feature>
<dbReference type="GO" id="GO:0035529">
    <property type="term" value="F:NADH pyrophosphatase activity"/>
    <property type="evidence" value="ECO:0007669"/>
    <property type="project" value="TreeGrafter"/>
</dbReference>
<dbReference type="KEGG" id="celz:E5225_05185"/>
<dbReference type="InterPro" id="IPR049734">
    <property type="entry name" value="NudC-like_C"/>
</dbReference>
<dbReference type="InterPro" id="IPR000086">
    <property type="entry name" value="NUDIX_hydrolase_dom"/>
</dbReference>
<dbReference type="GO" id="GO:0006742">
    <property type="term" value="P:NADP+ catabolic process"/>
    <property type="evidence" value="ECO:0007669"/>
    <property type="project" value="TreeGrafter"/>
</dbReference>
<organism evidence="11 12">
    <name type="scientific">Cellulomonas shaoxiangyii</name>
    <dbReference type="NCBI Taxonomy" id="2566013"/>
    <lineage>
        <taxon>Bacteria</taxon>
        <taxon>Bacillati</taxon>
        <taxon>Actinomycetota</taxon>
        <taxon>Actinomycetes</taxon>
        <taxon>Micrococcales</taxon>
        <taxon>Cellulomonadaceae</taxon>
        <taxon>Cellulomonas</taxon>
    </lineage>
</organism>
<dbReference type="GO" id="GO:0005829">
    <property type="term" value="C:cytosol"/>
    <property type="evidence" value="ECO:0007669"/>
    <property type="project" value="TreeGrafter"/>
</dbReference>
<keyword evidence="12" id="KW-1185">Reference proteome</keyword>
<evidence type="ECO:0000256" key="7">
    <source>
        <dbReference type="ARBA" id="ARBA00022842"/>
    </source>
</evidence>
<dbReference type="InterPro" id="IPR020084">
    <property type="entry name" value="NUDIX_hydrolase_CS"/>
</dbReference>
<dbReference type="GO" id="GO:0110153">
    <property type="term" value="F:RNA NAD-cap (NMN-forming) hydrolase activity"/>
    <property type="evidence" value="ECO:0007669"/>
    <property type="project" value="RHEA"/>
</dbReference>
<dbReference type="GO" id="GO:0046872">
    <property type="term" value="F:metal ion binding"/>
    <property type="evidence" value="ECO:0007669"/>
    <property type="project" value="UniProtKB-KW"/>
</dbReference>
<dbReference type="PANTHER" id="PTHR42904">
    <property type="entry name" value="NUDIX HYDROLASE, NUDC SUBFAMILY"/>
    <property type="match status" value="1"/>
</dbReference>
<evidence type="ECO:0000256" key="5">
    <source>
        <dbReference type="ARBA" id="ARBA00022723"/>
    </source>
</evidence>
<dbReference type="EC" id="3.6.1.22" evidence="4"/>
<keyword evidence="5" id="KW-0479">Metal-binding</keyword>
<dbReference type="PROSITE" id="PS00893">
    <property type="entry name" value="NUDIX_BOX"/>
    <property type="match status" value="1"/>
</dbReference>
<dbReference type="NCBIfam" id="NF001299">
    <property type="entry name" value="PRK00241.1"/>
    <property type="match status" value="1"/>
</dbReference>
<evidence type="ECO:0000259" key="10">
    <source>
        <dbReference type="PROSITE" id="PS51462"/>
    </source>
</evidence>
<comment type="cofactor">
    <cofactor evidence="1">
        <name>Mg(2+)</name>
        <dbReference type="ChEBI" id="CHEBI:18420"/>
    </cofactor>
</comment>